<protein>
    <submittedName>
        <fullName evidence="9">Carbohydrate ABC transporter permease</fullName>
    </submittedName>
</protein>
<comment type="subcellular location">
    <subcellularLocation>
        <location evidence="1 7">Cell membrane</location>
        <topology evidence="1 7">Multi-pass membrane protein</topology>
    </subcellularLocation>
</comment>
<evidence type="ECO:0000259" key="8">
    <source>
        <dbReference type="PROSITE" id="PS50928"/>
    </source>
</evidence>
<dbReference type="Pfam" id="PF00528">
    <property type="entry name" value="BPD_transp_1"/>
    <property type="match status" value="1"/>
</dbReference>
<reference evidence="9" key="1">
    <citation type="submission" date="2020-10" db="EMBL/GenBank/DDBJ databases">
        <authorList>
            <person name="Gilroy R."/>
        </authorList>
    </citation>
    <scope>NUCLEOTIDE SEQUENCE</scope>
    <source>
        <strain evidence="9">ChiSxjej2B14-6234</strain>
    </source>
</reference>
<proteinExistence type="inferred from homology"/>
<dbReference type="GO" id="GO:0005886">
    <property type="term" value="C:plasma membrane"/>
    <property type="evidence" value="ECO:0007669"/>
    <property type="project" value="UniProtKB-SubCell"/>
</dbReference>
<evidence type="ECO:0000256" key="2">
    <source>
        <dbReference type="ARBA" id="ARBA00022448"/>
    </source>
</evidence>
<dbReference type="Proteomes" id="UP000886887">
    <property type="component" value="Unassembled WGS sequence"/>
</dbReference>
<keyword evidence="6 7" id="KW-0472">Membrane</keyword>
<dbReference type="EMBL" id="DVFJ01000038">
    <property type="protein sequence ID" value="HIQ72772.1"/>
    <property type="molecule type" value="Genomic_DNA"/>
</dbReference>
<feature type="transmembrane region" description="Helical" evidence="7">
    <location>
        <begin position="199"/>
        <end position="224"/>
    </location>
</feature>
<dbReference type="Gene3D" id="1.10.3720.10">
    <property type="entry name" value="MetI-like"/>
    <property type="match status" value="1"/>
</dbReference>
<dbReference type="SUPFAM" id="SSF161098">
    <property type="entry name" value="MetI-like"/>
    <property type="match status" value="1"/>
</dbReference>
<dbReference type="PANTHER" id="PTHR43744:SF9">
    <property type="entry name" value="POLYGALACTURONAN_RHAMNOGALACTURONAN TRANSPORT SYSTEM PERMEASE PROTEIN YTCP"/>
    <property type="match status" value="1"/>
</dbReference>
<sequence length="311" mass="34704">MTTNSKAPAHVNHPTHVRLDTSDKIIRTVTYIFVGLFSLICVLPFWMIVASSFSSESAIRLTGFTLWPSEVSTYSYELLLRSPDQMIGAYVVTICLAVVGTAIGLFIISMTGYALQRKDFPYRNGIMFYIYFTSLFSAGLVPFYLLIVQTLNLRDSYFAILLPLLMSPWLIVLMKNFVKAIPHEITESGKIDGAGDFRIFYALVLPSLKPALATIGLFLALGYWNEWYYSSLFLTSQTEYRPLQFHLYNVINKVASLRNSVAGSNVTLTTELPSETLKMATAVLATGPIILLYPFVQKYFVAGLTVGSVKG</sequence>
<evidence type="ECO:0000256" key="3">
    <source>
        <dbReference type="ARBA" id="ARBA00022475"/>
    </source>
</evidence>
<dbReference type="PANTHER" id="PTHR43744">
    <property type="entry name" value="ABC TRANSPORTER PERMEASE PROTEIN MG189-RELATED-RELATED"/>
    <property type="match status" value="1"/>
</dbReference>
<keyword evidence="4 7" id="KW-0812">Transmembrane</keyword>
<reference evidence="9" key="2">
    <citation type="journal article" date="2021" name="PeerJ">
        <title>Extensive microbial diversity within the chicken gut microbiome revealed by metagenomics and culture.</title>
        <authorList>
            <person name="Gilroy R."/>
            <person name="Ravi A."/>
            <person name="Getino M."/>
            <person name="Pursley I."/>
            <person name="Horton D.L."/>
            <person name="Alikhan N.F."/>
            <person name="Baker D."/>
            <person name="Gharbi K."/>
            <person name="Hall N."/>
            <person name="Watson M."/>
            <person name="Adriaenssens E.M."/>
            <person name="Foster-Nyarko E."/>
            <person name="Jarju S."/>
            <person name="Secka A."/>
            <person name="Antonio M."/>
            <person name="Oren A."/>
            <person name="Chaudhuri R.R."/>
            <person name="La Ragione R."/>
            <person name="Hildebrand F."/>
            <person name="Pallen M.J."/>
        </authorList>
    </citation>
    <scope>NUCLEOTIDE SEQUENCE</scope>
    <source>
        <strain evidence="9">ChiSxjej2B14-6234</strain>
    </source>
</reference>
<name>A0A9D1CRP8_9FIRM</name>
<feature type="transmembrane region" description="Helical" evidence="7">
    <location>
        <begin position="28"/>
        <end position="49"/>
    </location>
</feature>
<evidence type="ECO:0000256" key="7">
    <source>
        <dbReference type="RuleBase" id="RU363032"/>
    </source>
</evidence>
<comment type="caution">
    <text evidence="9">The sequence shown here is derived from an EMBL/GenBank/DDBJ whole genome shotgun (WGS) entry which is preliminary data.</text>
</comment>
<evidence type="ECO:0000256" key="6">
    <source>
        <dbReference type="ARBA" id="ARBA00023136"/>
    </source>
</evidence>
<evidence type="ECO:0000313" key="9">
    <source>
        <dbReference type="EMBL" id="HIQ72772.1"/>
    </source>
</evidence>
<keyword evidence="5 7" id="KW-1133">Transmembrane helix</keyword>
<dbReference type="PROSITE" id="PS50928">
    <property type="entry name" value="ABC_TM1"/>
    <property type="match status" value="1"/>
</dbReference>
<evidence type="ECO:0000256" key="4">
    <source>
        <dbReference type="ARBA" id="ARBA00022692"/>
    </source>
</evidence>
<dbReference type="InterPro" id="IPR035906">
    <property type="entry name" value="MetI-like_sf"/>
</dbReference>
<dbReference type="AlphaFoldDB" id="A0A9D1CRP8"/>
<accession>A0A9D1CRP8</accession>
<keyword evidence="3" id="KW-1003">Cell membrane</keyword>
<feature type="transmembrane region" description="Helical" evidence="7">
    <location>
        <begin position="126"/>
        <end position="145"/>
    </location>
</feature>
<gene>
    <name evidence="9" type="ORF">IAB73_11255</name>
</gene>
<comment type="similarity">
    <text evidence="7">Belongs to the binding-protein-dependent transport system permease family.</text>
</comment>
<organism evidence="9 10">
    <name type="scientific">Candidatus Onthenecus intestinigallinarum</name>
    <dbReference type="NCBI Taxonomy" id="2840875"/>
    <lineage>
        <taxon>Bacteria</taxon>
        <taxon>Bacillati</taxon>
        <taxon>Bacillota</taxon>
        <taxon>Clostridia</taxon>
        <taxon>Eubacteriales</taxon>
        <taxon>Candidatus Onthenecus</taxon>
    </lineage>
</organism>
<dbReference type="CDD" id="cd06261">
    <property type="entry name" value="TM_PBP2"/>
    <property type="match status" value="1"/>
</dbReference>
<evidence type="ECO:0000313" key="10">
    <source>
        <dbReference type="Proteomes" id="UP000886887"/>
    </source>
</evidence>
<dbReference type="InterPro" id="IPR000515">
    <property type="entry name" value="MetI-like"/>
</dbReference>
<evidence type="ECO:0000256" key="1">
    <source>
        <dbReference type="ARBA" id="ARBA00004651"/>
    </source>
</evidence>
<feature type="domain" description="ABC transmembrane type-1" evidence="8">
    <location>
        <begin position="90"/>
        <end position="296"/>
    </location>
</feature>
<evidence type="ECO:0000256" key="5">
    <source>
        <dbReference type="ARBA" id="ARBA00022989"/>
    </source>
</evidence>
<feature type="transmembrane region" description="Helical" evidence="7">
    <location>
        <begin position="277"/>
        <end position="296"/>
    </location>
</feature>
<dbReference type="GO" id="GO:0055085">
    <property type="term" value="P:transmembrane transport"/>
    <property type="evidence" value="ECO:0007669"/>
    <property type="project" value="InterPro"/>
</dbReference>
<keyword evidence="2 7" id="KW-0813">Transport</keyword>
<feature type="transmembrane region" description="Helical" evidence="7">
    <location>
        <begin position="87"/>
        <end position="114"/>
    </location>
</feature>
<feature type="transmembrane region" description="Helical" evidence="7">
    <location>
        <begin position="157"/>
        <end position="178"/>
    </location>
</feature>